<keyword evidence="2" id="KW-1185">Reference proteome</keyword>
<proteinExistence type="predicted"/>
<evidence type="ECO:0008006" key="3">
    <source>
        <dbReference type="Google" id="ProtNLM"/>
    </source>
</evidence>
<comment type="caution">
    <text evidence="1">The sequence shown here is derived from an EMBL/GenBank/DDBJ whole genome shotgun (WGS) entry which is preliminary data.</text>
</comment>
<accession>A0AAW1DJE2</accession>
<dbReference type="AlphaFoldDB" id="A0AAW1DJE2"/>
<gene>
    <name evidence="1" type="ORF">O3M35_005102</name>
</gene>
<evidence type="ECO:0000313" key="2">
    <source>
        <dbReference type="Proteomes" id="UP001461498"/>
    </source>
</evidence>
<dbReference type="EMBL" id="JAPXFL010000002">
    <property type="protein sequence ID" value="KAK9510284.1"/>
    <property type="molecule type" value="Genomic_DNA"/>
</dbReference>
<name>A0AAW1DJE2_9HEMI</name>
<protein>
    <recommendedName>
        <fullName evidence="3">Secreted protein</fullName>
    </recommendedName>
</protein>
<evidence type="ECO:0000313" key="1">
    <source>
        <dbReference type="EMBL" id="KAK9510284.1"/>
    </source>
</evidence>
<reference evidence="1 2" key="1">
    <citation type="submission" date="2022-12" db="EMBL/GenBank/DDBJ databases">
        <title>Chromosome-level genome assembly of true bugs.</title>
        <authorList>
            <person name="Ma L."/>
            <person name="Li H."/>
        </authorList>
    </citation>
    <scope>NUCLEOTIDE SEQUENCE [LARGE SCALE GENOMIC DNA]</scope>
    <source>
        <strain evidence="1">Lab_2022b</strain>
    </source>
</reference>
<dbReference type="Proteomes" id="UP001461498">
    <property type="component" value="Unassembled WGS sequence"/>
</dbReference>
<organism evidence="1 2">
    <name type="scientific">Rhynocoris fuscipes</name>
    <dbReference type="NCBI Taxonomy" id="488301"/>
    <lineage>
        <taxon>Eukaryota</taxon>
        <taxon>Metazoa</taxon>
        <taxon>Ecdysozoa</taxon>
        <taxon>Arthropoda</taxon>
        <taxon>Hexapoda</taxon>
        <taxon>Insecta</taxon>
        <taxon>Pterygota</taxon>
        <taxon>Neoptera</taxon>
        <taxon>Paraneoptera</taxon>
        <taxon>Hemiptera</taxon>
        <taxon>Heteroptera</taxon>
        <taxon>Panheteroptera</taxon>
        <taxon>Cimicomorpha</taxon>
        <taxon>Reduviidae</taxon>
        <taxon>Harpactorinae</taxon>
        <taxon>Harpactorini</taxon>
        <taxon>Rhynocoris</taxon>
    </lineage>
</organism>
<sequence>MRCKMRVQMMREREIVFIILVTWHQFSRRVKTCSIEKKWVKFHFQAKVSSAENTPPLAKVSFKSVLPFSCDVKRKCIISGEHAADCQCL</sequence>